<evidence type="ECO:0000313" key="4">
    <source>
        <dbReference type="EMBL" id="MDO1557912.1"/>
    </source>
</evidence>
<dbReference type="Pfam" id="PF13717">
    <property type="entry name" value="Zn_ribbon_4"/>
    <property type="match status" value="1"/>
</dbReference>
<dbReference type="NCBIfam" id="TIGR02098">
    <property type="entry name" value="MJ0042_CXXC"/>
    <property type="match status" value="1"/>
</dbReference>
<dbReference type="Pfam" id="PF11906">
    <property type="entry name" value="DUF3426"/>
    <property type="match status" value="1"/>
</dbReference>
<evidence type="ECO:0000259" key="3">
    <source>
        <dbReference type="Pfam" id="PF13717"/>
    </source>
</evidence>
<dbReference type="InterPro" id="IPR011723">
    <property type="entry name" value="Znf/thioredoxin_put"/>
</dbReference>
<dbReference type="RefSeq" id="WP_302108341.1">
    <property type="nucleotide sequence ID" value="NZ_JAUKTR010000001.1"/>
</dbReference>
<protein>
    <submittedName>
        <fullName evidence="4">DUF3426 domain-containing protein</fullName>
    </submittedName>
</protein>
<dbReference type="InterPro" id="IPR047676">
    <property type="entry name" value="FxLYD_dom"/>
</dbReference>
<keyword evidence="2" id="KW-0812">Transmembrane</keyword>
<keyword evidence="2" id="KW-1133">Transmembrane helix</keyword>
<accession>A0ABT8SH63</accession>
<keyword evidence="5" id="KW-1185">Reference proteome</keyword>
<evidence type="ECO:0000256" key="2">
    <source>
        <dbReference type="SAM" id="Phobius"/>
    </source>
</evidence>
<organism evidence="4 5">
    <name type="scientific">Peiella sedimenti</name>
    <dbReference type="NCBI Taxonomy" id="3061083"/>
    <lineage>
        <taxon>Bacteria</taxon>
        <taxon>Pseudomonadati</taxon>
        <taxon>Pseudomonadota</taxon>
        <taxon>Alphaproteobacteria</taxon>
        <taxon>Caulobacterales</taxon>
        <taxon>Caulobacteraceae</taxon>
        <taxon>Peiella</taxon>
    </lineage>
</organism>
<dbReference type="InterPro" id="IPR021834">
    <property type="entry name" value="DUF3426"/>
</dbReference>
<feature type="transmembrane region" description="Helical" evidence="2">
    <location>
        <begin position="94"/>
        <end position="118"/>
    </location>
</feature>
<evidence type="ECO:0000256" key="1">
    <source>
        <dbReference type="SAM" id="MobiDB-lite"/>
    </source>
</evidence>
<proteinExistence type="predicted"/>
<name>A0ABT8SH63_9CAUL</name>
<sequence>MILTCPDCATRYFVKDGAIGPEGRQVRCTSCGTTWRAGADMPLDLVNAGDEGALAVEAAAPPPQQPEVLAELAAPELPKAFRARAEQRRKLKQAAVQGGVWAVIGVGFTSLFASAYLFRAEIVELYPRAAGAYAMVGARVNPVGLEFEALKAEPAAGAPGMVRVSGAVRNVRDRALEAPMIRVSLIDAHGDRVALGRVQPPPPAIAPGQSRTFSILLADPERKAADVDLAFDLDAPRHASRAHQPQADGTQGHAAEPDAAVGHADAATELGHGLRPALDAEPPVQPAEALPESDHHG</sequence>
<dbReference type="Proteomes" id="UP001169063">
    <property type="component" value="Unassembled WGS sequence"/>
</dbReference>
<comment type="caution">
    <text evidence="4">The sequence shown here is derived from an EMBL/GenBank/DDBJ whole genome shotgun (WGS) entry which is preliminary data.</text>
</comment>
<feature type="domain" description="Zinc finger/thioredoxin putative" evidence="3">
    <location>
        <begin position="1"/>
        <end position="36"/>
    </location>
</feature>
<evidence type="ECO:0000313" key="5">
    <source>
        <dbReference type="Proteomes" id="UP001169063"/>
    </source>
</evidence>
<gene>
    <name evidence="4" type="ORF">Q0812_00540</name>
</gene>
<dbReference type="EMBL" id="JAUKTR010000001">
    <property type="protein sequence ID" value="MDO1557912.1"/>
    <property type="molecule type" value="Genomic_DNA"/>
</dbReference>
<reference evidence="4" key="1">
    <citation type="submission" date="2023-07" db="EMBL/GenBank/DDBJ databases">
        <title>Brevundimonas soil sp. nov., isolated from the soil of chemical plant.</title>
        <authorList>
            <person name="Wu N."/>
        </authorList>
    </citation>
    <scope>NUCLEOTIDE SEQUENCE</scope>
    <source>
        <strain evidence="4">XZ-24</strain>
    </source>
</reference>
<feature type="region of interest" description="Disordered" evidence="1">
    <location>
        <begin position="237"/>
        <end position="297"/>
    </location>
</feature>
<keyword evidence="2" id="KW-0472">Membrane</keyword>
<dbReference type="NCBIfam" id="NF038353">
    <property type="entry name" value="FxLYD_dom"/>
    <property type="match status" value="1"/>
</dbReference>